<accession>A0ABT4A3C0</accession>
<organism evidence="1 2">
    <name type="scientific">Archangium lansingense</name>
    <dbReference type="NCBI Taxonomy" id="2995310"/>
    <lineage>
        <taxon>Bacteria</taxon>
        <taxon>Pseudomonadati</taxon>
        <taxon>Myxococcota</taxon>
        <taxon>Myxococcia</taxon>
        <taxon>Myxococcales</taxon>
        <taxon>Cystobacterineae</taxon>
        <taxon>Archangiaceae</taxon>
        <taxon>Archangium</taxon>
    </lineage>
</organism>
<gene>
    <name evidence="1" type="ORF">OV287_16815</name>
</gene>
<keyword evidence="2" id="KW-1185">Reference proteome</keyword>
<dbReference type="Proteomes" id="UP001207654">
    <property type="component" value="Unassembled WGS sequence"/>
</dbReference>
<dbReference type="EMBL" id="JAPNKA010000001">
    <property type="protein sequence ID" value="MCY1076139.1"/>
    <property type="molecule type" value="Genomic_DNA"/>
</dbReference>
<dbReference type="RefSeq" id="WP_267535045.1">
    <property type="nucleotide sequence ID" value="NZ_JAPNKA010000001.1"/>
</dbReference>
<evidence type="ECO:0000313" key="1">
    <source>
        <dbReference type="EMBL" id="MCY1076139.1"/>
    </source>
</evidence>
<proteinExistence type="predicted"/>
<comment type="caution">
    <text evidence="1">The sequence shown here is derived from an EMBL/GenBank/DDBJ whole genome shotgun (WGS) entry which is preliminary data.</text>
</comment>
<evidence type="ECO:0000313" key="2">
    <source>
        <dbReference type="Proteomes" id="UP001207654"/>
    </source>
</evidence>
<sequence length="44" mass="4831">MHQEIFQQQRLGALWNRGAELGDGLLGVVHPILIQGLAGAEQEH</sequence>
<protein>
    <submittedName>
        <fullName evidence="1">Uncharacterized protein</fullName>
    </submittedName>
</protein>
<reference evidence="1 2" key="1">
    <citation type="submission" date="2022-11" db="EMBL/GenBank/DDBJ databases">
        <title>Minimal conservation of predation-associated metabolite biosynthetic gene clusters underscores biosynthetic potential of Myxococcota including descriptions for ten novel species: Archangium lansinium sp. nov., Myxococcus landrumus sp. nov., Nannocystis bai.</title>
        <authorList>
            <person name="Ahearne A."/>
            <person name="Stevens C."/>
            <person name="Phillips K."/>
        </authorList>
    </citation>
    <scope>NUCLEOTIDE SEQUENCE [LARGE SCALE GENOMIC DNA]</scope>
    <source>
        <strain evidence="1 2">MIWBW</strain>
    </source>
</reference>
<name>A0ABT4A3C0_9BACT</name>